<accession>A0ABW5U017</accession>
<comment type="caution">
    <text evidence="1">The sequence shown here is derived from an EMBL/GenBank/DDBJ whole genome shotgun (WGS) entry which is preliminary data.</text>
</comment>
<dbReference type="GO" id="GO:0016757">
    <property type="term" value="F:glycosyltransferase activity"/>
    <property type="evidence" value="ECO:0007669"/>
    <property type="project" value="UniProtKB-KW"/>
</dbReference>
<protein>
    <submittedName>
        <fullName evidence="1">Glycosyltransferase family 2 protein</fullName>
        <ecNumber evidence="1">2.4.-.-</ecNumber>
    </submittedName>
</protein>
<reference evidence="2" key="1">
    <citation type="journal article" date="2019" name="Int. J. Syst. Evol. Microbiol.">
        <title>The Global Catalogue of Microorganisms (GCM) 10K type strain sequencing project: providing services to taxonomists for standard genome sequencing and annotation.</title>
        <authorList>
            <consortium name="The Broad Institute Genomics Platform"/>
            <consortium name="The Broad Institute Genome Sequencing Center for Infectious Disease"/>
            <person name="Wu L."/>
            <person name="Ma J."/>
        </authorList>
    </citation>
    <scope>NUCLEOTIDE SEQUENCE [LARGE SCALE GENOMIC DNA]</scope>
    <source>
        <strain evidence="2">TISTR 2562</strain>
    </source>
</reference>
<keyword evidence="2" id="KW-1185">Reference proteome</keyword>
<evidence type="ECO:0000313" key="1">
    <source>
        <dbReference type="EMBL" id="MFD2738615.1"/>
    </source>
</evidence>
<dbReference type="Proteomes" id="UP001597474">
    <property type="component" value="Unassembled WGS sequence"/>
</dbReference>
<dbReference type="Pfam" id="PF13704">
    <property type="entry name" value="Glyco_tranf_2_4"/>
    <property type="match status" value="1"/>
</dbReference>
<proteinExistence type="predicted"/>
<organism evidence="1 2">
    <name type="scientific">Sulfitobacter aestuarii</name>
    <dbReference type="NCBI Taxonomy" id="2161676"/>
    <lineage>
        <taxon>Bacteria</taxon>
        <taxon>Pseudomonadati</taxon>
        <taxon>Pseudomonadota</taxon>
        <taxon>Alphaproteobacteria</taxon>
        <taxon>Rhodobacterales</taxon>
        <taxon>Roseobacteraceae</taxon>
        <taxon>Sulfitobacter</taxon>
    </lineage>
</organism>
<gene>
    <name evidence="1" type="ORF">ACFSUD_03435</name>
</gene>
<dbReference type="EMBL" id="JBHUMP010000002">
    <property type="protein sequence ID" value="MFD2738615.1"/>
    <property type="molecule type" value="Genomic_DNA"/>
</dbReference>
<keyword evidence="1" id="KW-0808">Transferase</keyword>
<keyword evidence="1" id="KW-0328">Glycosyltransferase</keyword>
<name>A0ABW5U017_9RHOB</name>
<dbReference type="EC" id="2.4.-.-" evidence="1"/>
<evidence type="ECO:0000313" key="2">
    <source>
        <dbReference type="Proteomes" id="UP001597474"/>
    </source>
</evidence>
<dbReference type="RefSeq" id="WP_386371491.1">
    <property type="nucleotide sequence ID" value="NZ_JBHUMP010000002.1"/>
</dbReference>
<sequence length="314" mass="35461">MTTWGLCATILAPTHDILRFAAHHLEAGAQRLYLYLDAPNLEALAALKAHPKIRVMECDALHWQRLCGRRPRKHQVRQSLNATHAYHRRAEVDWLIHMDVDEFLVCQRLVGDCLADIPASQRLVRIRPMESLVGGAGSYKAFIPNGPRRRLLVEEIYPTYGRYLTGGFLSHLAGKVFLRSGLPDVRLQIHNGFQGDEMIPGPEQHDEIALAHHHADDWDHFAAAFRYRLAKGSYRAELGDPDRTGGLSLHQLLSHLEAEEGDCGLQHFFEEVCTDRPALRARLERHGLYRQADLALAASLARHFPDQASEFASV</sequence>